<evidence type="ECO:0000256" key="1">
    <source>
        <dbReference type="SAM" id="MobiDB-lite"/>
    </source>
</evidence>
<dbReference type="EMBL" id="PGFE01000002">
    <property type="protein sequence ID" value="PJJ74124.1"/>
    <property type="molecule type" value="Genomic_DNA"/>
</dbReference>
<proteinExistence type="predicted"/>
<accession>A0A2M9CQE3</accession>
<feature type="region of interest" description="Disordered" evidence="1">
    <location>
        <begin position="1"/>
        <end position="73"/>
    </location>
</feature>
<gene>
    <name evidence="2" type="ORF">CLV28_1613</name>
</gene>
<keyword evidence="3" id="KW-1185">Reference proteome</keyword>
<reference evidence="2 3" key="1">
    <citation type="submission" date="2017-11" db="EMBL/GenBank/DDBJ databases">
        <title>Genomic Encyclopedia of Archaeal and Bacterial Type Strains, Phase II (KMG-II): From Individual Species to Whole Genera.</title>
        <authorList>
            <person name="Goeker M."/>
        </authorList>
    </citation>
    <scope>NUCLEOTIDE SEQUENCE [LARGE SCALE GENOMIC DNA]</scope>
    <source>
        <strain evidence="2 3">DSM 25478</strain>
    </source>
</reference>
<organism evidence="2 3">
    <name type="scientific">Sediminihabitans luteus</name>
    <dbReference type="NCBI Taxonomy" id="1138585"/>
    <lineage>
        <taxon>Bacteria</taxon>
        <taxon>Bacillati</taxon>
        <taxon>Actinomycetota</taxon>
        <taxon>Actinomycetes</taxon>
        <taxon>Micrococcales</taxon>
        <taxon>Cellulomonadaceae</taxon>
        <taxon>Sediminihabitans</taxon>
    </lineage>
</organism>
<dbReference type="AlphaFoldDB" id="A0A2M9CQE3"/>
<dbReference type="OrthoDB" id="5149691at2"/>
<comment type="caution">
    <text evidence="2">The sequence shown here is derived from an EMBL/GenBank/DDBJ whole genome shotgun (WGS) entry which is preliminary data.</text>
</comment>
<evidence type="ECO:0000313" key="2">
    <source>
        <dbReference type="EMBL" id="PJJ74124.1"/>
    </source>
</evidence>
<dbReference type="Proteomes" id="UP000231693">
    <property type="component" value="Unassembled WGS sequence"/>
</dbReference>
<evidence type="ECO:0000313" key="3">
    <source>
        <dbReference type="Proteomes" id="UP000231693"/>
    </source>
</evidence>
<protein>
    <submittedName>
        <fullName evidence="2">Uncharacterized protein</fullName>
    </submittedName>
</protein>
<dbReference type="RefSeq" id="WP_100422781.1">
    <property type="nucleotide sequence ID" value="NZ_BOOX01000002.1"/>
</dbReference>
<sequence length="73" mass="8177">MNSHPSSRRRPDDPNTSDIASARLAPRRIHDDERGDVLAGGDASKAPQSLREQWRERIVHTSSGTSWDDPDEL</sequence>
<name>A0A2M9CQE3_9CELL</name>